<dbReference type="Proteomes" id="UP000634136">
    <property type="component" value="Unassembled WGS sequence"/>
</dbReference>
<gene>
    <name evidence="1" type="ORF">G2W53_008239</name>
</gene>
<sequence length="39" mass="4404">MGVGMCLFNIANLADRANILRRISLLTVDHGNDYMRLLI</sequence>
<dbReference type="AlphaFoldDB" id="A0A834X8C7"/>
<comment type="caution">
    <text evidence="1">The sequence shown here is derived from an EMBL/GenBank/DDBJ whole genome shotgun (WGS) entry which is preliminary data.</text>
</comment>
<accession>A0A834X8C7</accession>
<organism evidence="1 2">
    <name type="scientific">Senna tora</name>
    <dbReference type="NCBI Taxonomy" id="362788"/>
    <lineage>
        <taxon>Eukaryota</taxon>
        <taxon>Viridiplantae</taxon>
        <taxon>Streptophyta</taxon>
        <taxon>Embryophyta</taxon>
        <taxon>Tracheophyta</taxon>
        <taxon>Spermatophyta</taxon>
        <taxon>Magnoliopsida</taxon>
        <taxon>eudicotyledons</taxon>
        <taxon>Gunneridae</taxon>
        <taxon>Pentapetalae</taxon>
        <taxon>rosids</taxon>
        <taxon>fabids</taxon>
        <taxon>Fabales</taxon>
        <taxon>Fabaceae</taxon>
        <taxon>Caesalpinioideae</taxon>
        <taxon>Cassia clade</taxon>
        <taxon>Senna</taxon>
    </lineage>
</organism>
<proteinExistence type="predicted"/>
<dbReference type="EMBL" id="JAAIUW010000003">
    <property type="protein sequence ID" value="KAF7839757.1"/>
    <property type="molecule type" value="Genomic_DNA"/>
</dbReference>
<evidence type="ECO:0000313" key="2">
    <source>
        <dbReference type="Proteomes" id="UP000634136"/>
    </source>
</evidence>
<reference evidence="1" key="1">
    <citation type="submission" date="2020-09" db="EMBL/GenBank/DDBJ databases">
        <title>Genome-Enabled Discovery of Anthraquinone Biosynthesis in Senna tora.</title>
        <authorList>
            <person name="Kang S.-H."/>
            <person name="Pandey R.P."/>
            <person name="Lee C.-M."/>
            <person name="Sim J.-S."/>
            <person name="Jeong J.-T."/>
            <person name="Choi B.-S."/>
            <person name="Jung M."/>
            <person name="Ginzburg D."/>
            <person name="Zhao K."/>
            <person name="Won S.Y."/>
            <person name="Oh T.-J."/>
            <person name="Yu Y."/>
            <person name="Kim N.-H."/>
            <person name="Lee O.R."/>
            <person name="Lee T.-H."/>
            <person name="Bashyal P."/>
            <person name="Kim T.-S."/>
            <person name="Lee W.-H."/>
            <person name="Kawkins C."/>
            <person name="Kim C.-K."/>
            <person name="Kim J.S."/>
            <person name="Ahn B.O."/>
            <person name="Rhee S.Y."/>
            <person name="Sohng J.K."/>
        </authorList>
    </citation>
    <scope>NUCLEOTIDE SEQUENCE</scope>
    <source>
        <tissue evidence="1">Leaf</tissue>
    </source>
</reference>
<name>A0A834X8C7_9FABA</name>
<evidence type="ECO:0000313" key="1">
    <source>
        <dbReference type="EMBL" id="KAF7839757.1"/>
    </source>
</evidence>
<protein>
    <submittedName>
        <fullName evidence="1">Uncharacterized protein</fullName>
    </submittedName>
</protein>
<keyword evidence="2" id="KW-1185">Reference proteome</keyword>